<evidence type="ECO:0000313" key="1">
    <source>
        <dbReference type="EMBL" id="MFH4974358.1"/>
    </source>
</evidence>
<evidence type="ECO:0000313" key="2">
    <source>
        <dbReference type="Proteomes" id="UP001608902"/>
    </source>
</evidence>
<protein>
    <submittedName>
        <fullName evidence="1">Uncharacterized protein</fullName>
    </submittedName>
</protein>
<organism evidence="1 2">
    <name type="scientific">Gnathostoma spinigerum</name>
    <dbReference type="NCBI Taxonomy" id="75299"/>
    <lineage>
        <taxon>Eukaryota</taxon>
        <taxon>Metazoa</taxon>
        <taxon>Ecdysozoa</taxon>
        <taxon>Nematoda</taxon>
        <taxon>Chromadorea</taxon>
        <taxon>Rhabditida</taxon>
        <taxon>Spirurina</taxon>
        <taxon>Gnathostomatomorpha</taxon>
        <taxon>Gnathostomatoidea</taxon>
        <taxon>Gnathostomatidae</taxon>
        <taxon>Gnathostoma</taxon>
    </lineage>
</organism>
<proteinExistence type="predicted"/>
<name>A0ABD6E3H9_9BILA</name>
<sequence length="68" mass="7902">MCYSVNRLMLWIIQTEIGPFAPYRHFADGLNDGRLGFMQICALDTQKNEQKTMKTDVSRRRVVHCPSL</sequence>
<dbReference type="AlphaFoldDB" id="A0ABD6E3H9"/>
<keyword evidence="2" id="KW-1185">Reference proteome</keyword>
<gene>
    <name evidence="1" type="ORF">AB6A40_001067</name>
</gene>
<dbReference type="EMBL" id="JBGFUD010000361">
    <property type="protein sequence ID" value="MFH4974358.1"/>
    <property type="molecule type" value="Genomic_DNA"/>
</dbReference>
<comment type="caution">
    <text evidence="1">The sequence shown here is derived from an EMBL/GenBank/DDBJ whole genome shotgun (WGS) entry which is preliminary data.</text>
</comment>
<dbReference type="Proteomes" id="UP001608902">
    <property type="component" value="Unassembled WGS sequence"/>
</dbReference>
<reference evidence="1 2" key="1">
    <citation type="submission" date="2024-08" db="EMBL/GenBank/DDBJ databases">
        <title>Gnathostoma spinigerum genome.</title>
        <authorList>
            <person name="Gonzalez-Bertolin B."/>
            <person name="Monzon S."/>
            <person name="Zaballos A."/>
            <person name="Jimenez P."/>
            <person name="Dekumyoy P."/>
            <person name="Varona S."/>
            <person name="Cuesta I."/>
            <person name="Sumanam S."/>
            <person name="Adisakwattana P."/>
            <person name="Gasser R.B."/>
            <person name="Hernandez-Gonzalez A."/>
            <person name="Young N.D."/>
            <person name="Perteguer M.J."/>
        </authorList>
    </citation>
    <scope>NUCLEOTIDE SEQUENCE [LARGE SCALE GENOMIC DNA]</scope>
    <source>
        <strain evidence="1">AL3</strain>
        <tissue evidence="1">Liver</tissue>
    </source>
</reference>
<accession>A0ABD6E3H9</accession>